<feature type="region of interest" description="Disordered" evidence="1">
    <location>
        <begin position="123"/>
        <end position="147"/>
    </location>
</feature>
<dbReference type="Proteomes" id="UP000241436">
    <property type="component" value="Unassembled WGS sequence"/>
</dbReference>
<evidence type="ECO:0000256" key="1">
    <source>
        <dbReference type="SAM" id="MobiDB-lite"/>
    </source>
</evidence>
<feature type="transmembrane region" description="Helical" evidence="2">
    <location>
        <begin position="7"/>
        <end position="26"/>
    </location>
</feature>
<feature type="transmembrane region" description="Helical" evidence="2">
    <location>
        <begin position="46"/>
        <end position="69"/>
    </location>
</feature>
<dbReference type="RefSeq" id="WP_107563888.1">
    <property type="nucleotide sequence ID" value="NZ_NVQC01000036.1"/>
</dbReference>
<organism evidence="3 4">
    <name type="scientific">Candidatus Methylomirabilis limnetica</name>
    <dbReference type="NCBI Taxonomy" id="2033718"/>
    <lineage>
        <taxon>Bacteria</taxon>
        <taxon>Candidatus Methylomirabilota</taxon>
        <taxon>Candidatus Methylomirabilia</taxon>
        <taxon>Candidatus Methylomirabilales</taxon>
        <taxon>Candidatus Methylomirabilaceae</taxon>
        <taxon>Candidatus Methylomirabilis</taxon>
    </lineage>
</organism>
<evidence type="ECO:0000313" key="3">
    <source>
        <dbReference type="EMBL" id="PTL34954.1"/>
    </source>
</evidence>
<comment type="caution">
    <text evidence="3">The sequence shown here is derived from an EMBL/GenBank/DDBJ whole genome shotgun (WGS) entry which is preliminary data.</text>
</comment>
<keyword evidence="2" id="KW-0472">Membrane</keyword>
<accession>A0A2T4TV12</accession>
<name>A0A2T4TV12_9BACT</name>
<dbReference type="AlphaFoldDB" id="A0A2T4TV12"/>
<proteinExistence type="predicted"/>
<sequence>MRALREIFHGLLSLGSFIGAALRGVITIMAFTEGGRMRQFCLSRRIVVISCIMLTVLTVGSTVTLLNLVRGQYYLTRMQYLERENLAMTSLLQGQAEQLSKLKLEMDKLKEFEESVRQVAGLGVASDLQASDPEPASGRRHSKNRRP</sequence>
<gene>
    <name evidence="3" type="ORF">CLG94_12065</name>
</gene>
<keyword evidence="4" id="KW-1185">Reference proteome</keyword>
<evidence type="ECO:0000313" key="4">
    <source>
        <dbReference type="Proteomes" id="UP000241436"/>
    </source>
</evidence>
<dbReference type="EMBL" id="NVQC01000036">
    <property type="protein sequence ID" value="PTL34954.1"/>
    <property type="molecule type" value="Genomic_DNA"/>
</dbReference>
<reference evidence="4" key="2">
    <citation type="journal article" date="2018" name="Environ. Microbiol.">
        <title>Bloom of a denitrifying methanotroph, 'Candidatus Methylomirabilis limnetica', in a deep stratified lake.</title>
        <authorList>
            <person name="Graf J.S."/>
            <person name="Mayr M.J."/>
            <person name="Marchant H.K."/>
            <person name="Tienken D."/>
            <person name="Hach P.F."/>
            <person name="Brand A."/>
            <person name="Schubert C.J."/>
            <person name="Kuypers M.M."/>
            <person name="Milucka J."/>
        </authorList>
    </citation>
    <scope>NUCLEOTIDE SEQUENCE [LARGE SCALE GENOMIC DNA]</scope>
    <source>
        <strain evidence="4">Zug</strain>
    </source>
</reference>
<protein>
    <submittedName>
        <fullName evidence="3">Uncharacterized protein</fullName>
    </submittedName>
</protein>
<keyword evidence="2" id="KW-0812">Transmembrane</keyword>
<reference evidence="3 4" key="1">
    <citation type="submission" date="2017-09" db="EMBL/GenBank/DDBJ databases">
        <title>Bloom of a denitrifying methanotroph, Candidatus Methylomirabilis limnetica, in a deep stratified lake.</title>
        <authorList>
            <person name="Graf J.S."/>
            <person name="Marchant H.K."/>
            <person name="Tienken D."/>
            <person name="Hach P.F."/>
            <person name="Brand A."/>
            <person name="Schubert C.J."/>
            <person name="Kuypers M.M."/>
            <person name="Milucka J."/>
        </authorList>
    </citation>
    <scope>NUCLEOTIDE SEQUENCE [LARGE SCALE GENOMIC DNA]</scope>
    <source>
        <strain evidence="3 4">Zug</strain>
    </source>
</reference>
<feature type="compositionally biased region" description="Basic residues" evidence="1">
    <location>
        <begin position="138"/>
        <end position="147"/>
    </location>
</feature>
<keyword evidence="2" id="KW-1133">Transmembrane helix</keyword>
<evidence type="ECO:0000256" key="2">
    <source>
        <dbReference type="SAM" id="Phobius"/>
    </source>
</evidence>